<dbReference type="InterPro" id="IPR011789">
    <property type="entry name" value="CueR"/>
</dbReference>
<evidence type="ECO:0000256" key="5">
    <source>
        <dbReference type="ARBA" id="ARBA00023163"/>
    </source>
</evidence>
<evidence type="ECO:0000313" key="10">
    <source>
        <dbReference type="Proteomes" id="UP001628091"/>
    </source>
</evidence>
<dbReference type="Pfam" id="PF09278">
    <property type="entry name" value="MerR-DNA-bind"/>
    <property type="match status" value="1"/>
</dbReference>
<name>A0ABQ0H3D3_9HYPH</name>
<dbReference type="PANTHER" id="PTHR30204:SF94">
    <property type="entry name" value="HEAVY METAL-DEPENDENT TRANSCRIPTIONAL REGULATOR HI_0293-RELATED"/>
    <property type="match status" value="1"/>
</dbReference>
<evidence type="ECO:0000256" key="7">
    <source>
        <dbReference type="SAM" id="MobiDB-lite"/>
    </source>
</evidence>
<accession>A0ABQ0H3D3</accession>
<dbReference type="PROSITE" id="PS50937">
    <property type="entry name" value="HTH_MERR_2"/>
    <property type="match status" value="1"/>
</dbReference>
<proteinExistence type="predicted"/>
<sequence>MNTGLMNIGEAAAASGVSAKMIRHYEAIGLIGPAERTLSGYRVYSANDLATLRFIRRGRDLGFSIEHIRQLLALWRDRSRASSDVKRIALQHVEELESKMRELRAMADTLRHLATHCHGDARPDCPIIQDLAHAEGDDPAPSSRRSGALKGTLVS</sequence>
<evidence type="ECO:0000259" key="8">
    <source>
        <dbReference type="PROSITE" id="PS50937"/>
    </source>
</evidence>
<keyword evidence="3" id="KW-0805">Transcription regulation</keyword>
<comment type="subcellular location">
    <subcellularLocation>
        <location evidence="1">Cytoplasm</location>
    </subcellularLocation>
</comment>
<keyword evidence="10" id="KW-1185">Reference proteome</keyword>
<dbReference type="PANTHER" id="PTHR30204">
    <property type="entry name" value="REDOX-CYCLING DRUG-SENSING TRANSCRIPTIONAL ACTIVATOR SOXR"/>
    <property type="match status" value="1"/>
</dbReference>
<keyword evidence="6" id="KW-0175">Coiled coil</keyword>
<dbReference type="SUPFAM" id="SSF46955">
    <property type="entry name" value="Putative DNA-binding domain"/>
    <property type="match status" value="1"/>
</dbReference>
<dbReference type="SMART" id="SM00422">
    <property type="entry name" value="HTH_MERR"/>
    <property type="match status" value="1"/>
</dbReference>
<evidence type="ECO:0000256" key="3">
    <source>
        <dbReference type="ARBA" id="ARBA00023015"/>
    </source>
</evidence>
<dbReference type="EMBL" id="BAAFZP010000001">
    <property type="protein sequence ID" value="GAB1583426.1"/>
    <property type="molecule type" value="Genomic_DNA"/>
</dbReference>
<dbReference type="Proteomes" id="UP001628091">
    <property type="component" value="Unassembled WGS sequence"/>
</dbReference>
<evidence type="ECO:0000256" key="1">
    <source>
        <dbReference type="ARBA" id="ARBA00004496"/>
    </source>
</evidence>
<dbReference type="PRINTS" id="PR00040">
    <property type="entry name" value="HTHMERR"/>
</dbReference>
<keyword evidence="4" id="KW-0238">DNA-binding</keyword>
<evidence type="ECO:0000256" key="4">
    <source>
        <dbReference type="ARBA" id="ARBA00023125"/>
    </source>
</evidence>
<evidence type="ECO:0000313" key="9">
    <source>
        <dbReference type="EMBL" id="GAB1583426.1"/>
    </source>
</evidence>
<dbReference type="InterPro" id="IPR000551">
    <property type="entry name" value="MerR-type_HTH_dom"/>
</dbReference>
<organism evidence="9 10">
    <name type="scientific">Phyllobacterium phragmitis</name>
    <dbReference type="NCBI Taxonomy" id="2670329"/>
    <lineage>
        <taxon>Bacteria</taxon>
        <taxon>Pseudomonadati</taxon>
        <taxon>Pseudomonadota</taxon>
        <taxon>Alphaproteobacteria</taxon>
        <taxon>Hyphomicrobiales</taxon>
        <taxon>Phyllobacteriaceae</taxon>
        <taxon>Phyllobacterium</taxon>
    </lineage>
</organism>
<protein>
    <submittedName>
        <fullName evidence="9">Cu(I)-responsive transcriptional regulator</fullName>
    </submittedName>
</protein>
<evidence type="ECO:0000256" key="2">
    <source>
        <dbReference type="ARBA" id="ARBA00022490"/>
    </source>
</evidence>
<dbReference type="Pfam" id="PF00376">
    <property type="entry name" value="MerR"/>
    <property type="match status" value="1"/>
</dbReference>
<dbReference type="InterPro" id="IPR015358">
    <property type="entry name" value="Tscrpt_reg_MerR_DNA-bd"/>
</dbReference>
<reference evidence="9 10" key="1">
    <citation type="submission" date="2024-10" db="EMBL/GenBank/DDBJ databases">
        <title>Isolation, draft genome sequencing and identification of Phyllobacterium sp. NSA23, isolated from leaf soil.</title>
        <authorList>
            <person name="Akita H."/>
        </authorList>
    </citation>
    <scope>NUCLEOTIDE SEQUENCE [LARGE SCALE GENOMIC DNA]</scope>
    <source>
        <strain evidence="9 10">NSA23</strain>
    </source>
</reference>
<evidence type="ECO:0000256" key="6">
    <source>
        <dbReference type="SAM" id="Coils"/>
    </source>
</evidence>
<feature type="domain" description="HTH merR-type" evidence="8">
    <location>
        <begin position="5"/>
        <end position="74"/>
    </location>
</feature>
<dbReference type="Gene3D" id="1.10.1660.10">
    <property type="match status" value="1"/>
</dbReference>
<dbReference type="InterPro" id="IPR047057">
    <property type="entry name" value="MerR_fam"/>
</dbReference>
<dbReference type="CDD" id="cd01108">
    <property type="entry name" value="HTH_CueR"/>
    <property type="match status" value="1"/>
</dbReference>
<keyword evidence="5" id="KW-0804">Transcription</keyword>
<comment type="caution">
    <text evidence="9">The sequence shown here is derived from an EMBL/GenBank/DDBJ whole genome shotgun (WGS) entry which is preliminary data.</text>
</comment>
<gene>
    <name evidence="9" type="primary">cueR</name>
    <name evidence="9" type="ORF">PPNSA23_33690</name>
</gene>
<dbReference type="NCBIfam" id="TIGR02044">
    <property type="entry name" value="CueR"/>
    <property type="match status" value="1"/>
</dbReference>
<dbReference type="PROSITE" id="PS00552">
    <property type="entry name" value="HTH_MERR_1"/>
    <property type="match status" value="1"/>
</dbReference>
<feature type="coiled-coil region" evidence="6">
    <location>
        <begin position="86"/>
        <end position="113"/>
    </location>
</feature>
<dbReference type="InterPro" id="IPR009061">
    <property type="entry name" value="DNA-bd_dom_put_sf"/>
</dbReference>
<feature type="region of interest" description="Disordered" evidence="7">
    <location>
        <begin position="132"/>
        <end position="155"/>
    </location>
</feature>
<keyword evidence="2" id="KW-0963">Cytoplasm</keyword>